<dbReference type="GO" id="GO:0030313">
    <property type="term" value="C:cell envelope"/>
    <property type="evidence" value="ECO:0007669"/>
    <property type="project" value="UniProtKB-SubCell"/>
</dbReference>
<evidence type="ECO:0000256" key="2">
    <source>
        <dbReference type="ARBA" id="ARBA00009477"/>
    </source>
</evidence>
<dbReference type="HOGENOM" id="CLU_018816_14_1_7"/>
<dbReference type="PANTHER" id="PTHR32347:SF14">
    <property type="entry name" value="EFFLUX SYSTEM COMPONENT YKNX-RELATED"/>
    <property type="match status" value="1"/>
</dbReference>
<dbReference type="InterPro" id="IPR058647">
    <property type="entry name" value="BSH_CzcB-like"/>
</dbReference>
<protein>
    <submittedName>
        <fullName evidence="7">RND efflux transporter (HlyD family secretion protein)</fullName>
    </submittedName>
</protein>
<dbReference type="GO" id="GO:0016020">
    <property type="term" value="C:membrane"/>
    <property type="evidence" value="ECO:0007669"/>
    <property type="project" value="InterPro"/>
</dbReference>
<dbReference type="PANTHER" id="PTHR32347">
    <property type="entry name" value="EFFLUX SYSTEM COMPONENT YKNX-RELATED"/>
    <property type="match status" value="1"/>
</dbReference>
<feature type="domain" description="CzcB-like barrel-sandwich hybrid" evidence="6">
    <location>
        <begin position="90"/>
        <end position="239"/>
    </location>
</feature>
<gene>
    <name evidence="7" type="ordered locus">HRM2_16290</name>
</gene>
<accession>C0QAF3</accession>
<feature type="domain" description="CusB-like beta-barrel" evidence="5">
    <location>
        <begin position="257"/>
        <end position="330"/>
    </location>
</feature>
<dbReference type="GO" id="GO:0022857">
    <property type="term" value="F:transmembrane transporter activity"/>
    <property type="evidence" value="ECO:0007669"/>
    <property type="project" value="InterPro"/>
</dbReference>
<dbReference type="eggNOG" id="COG0845">
    <property type="taxonomic scope" value="Bacteria"/>
</dbReference>
<evidence type="ECO:0000313" key="7">
    <source>
        <dbReference type="EMBL" id="ACN14738.1"/>
    </source>
</evidence>
<keyword evidence="4" id="KW-1133">Transmembrane helix</keyword>
<dbReference type="NCBIfam" id="TIGR01730">
    <property type="entry name" value="RND_mfp"/>
    <property type="match status" value="1"/>
</dbReference>
<evidence type="ECO:0000256" key="4">
    <source>
        <dbReference type="SAM" id="Phobius"/>
    </source>
</evidence>
<dbReference type="Pfam" id="PF25973">
    <property type="entry name" value="BSH_CzcB"/>
    <property type="match status" value="1"/>
</dbReference>
<keyword evidence="3" id="KW-0175">Coiled coil</keyword>
<dbReference type="Gene3D" id="2.40.50.100">
    <property type="match status" value="1"/>
</dbReference>
<comment type="subcellular location">
    <subcellularLocation>
        <location evidence="1">Cell envelope</location>
    </subcellularLocation>
</comment>
<evidence type="ECO:0000256" key="1">
    <source>
        <dbReference type="ARBA" id="ARBA00004196"/>
    </source>
</evidence>
<keyword evidence="4" id="KW-0472">Membrane</keyword>
<dbReference type="InterPro" id="IPR058792">
    <property type="entry name" value="Beta-barrel_RND_2"/>
</dbReference>
<evidence type="ECO:0000313" key="8">
    <source>
        <dbReference type="Proteomes" id="UP000000442"/>
    </source>
</evidence>
<dbReference type="EMBL" id="CP001087">
    <property type="protein sequence ID" value="ACN14738.1"/>
    <property type="molecule type" value="Genomic_DNA"/>
</dbReference>
<dbReference type="STRING" id="177437.HRM2_16290"/>
<dbReference type="KEGG" id="dat:HRM2_16290"/>
<dbReference type="AlphaFoldDB" id="C0QAF3"/>
<dbReference type="Pfam" id="PF25954">
    <property type="entry name" value="Beta-barrel_RND_2"/>
    <property type="match status" value="1"/>
</dbReference>
<evidence type="ECO:0000259" key="6">
    <source>
        <dbReference type="Pfam" id="PF25973"/>
    </source>
</evidence>
<keyword evidence="8" id="KW-1185">Reference proteome</keyword>
<dbReference type="InterPro" id="IPR006143">
    <property type="entry name" value="RND_pump_MFP"/>
</dbReference>
<keyword evidence="4" id="KW-0812">Transmembrane</keyword>
<dbReference type="OrthoDB" id="9784484at2"/>
<evidence type="ECO:0000259" key="5">
    <source>
        <dbReference type="Pfam" id="PF25954"/>
    </source>
</evidence>
<comment type="similarity">
    <text evidence="2">Belongs to the membrane fusion protein (MFP) (TC 8.A.1) family.</text>
</comment>
<evidence type="ECO:0000256" key="3">
    <source>
        <dbReference type="ARBA" id="ARBA00023054"/>
    </source>
</evidence>
<dbReference type="Gene3D" id="2.40.30.170">
    <property type="match status" value="1"/>
</dbReference>
<dbReference type="RefSeq" id="WP_015903525.1">
    <property type="nucleotide sequence ID" value="NC_012108.1"/>
</dbReference>
<proteinExistence type="inferred from homology"/>
<dbReference type="Proteomes" id="UP000000442">
    <property type="component" value="Chromosome"/>
</dbReference>
<name>C0QAF3_DESAH</name>
<dbReference type="SUPFAM" id="SSF111369">
    <property type="entry name" value="HlyD-like secretion proteins"/>
    <property type="match status" value="1"/>
</dbReference>
<reference evidence="7 8" key="1">
    <citation type="journal article" date="2009" name="Environ. Microbiol.">
        <title>Genome sequence of Desulfobacterium autotrophicum HRM2, a marine sulfate reducer oxidizing organic carbon completely to carbon dioxide.</title>
        <authorList>
            <person name="Strittmatter A.W."/>
            <person name="Liesegang H."/>
            <person name="Rabus R."/>
            <person name="Decker I."/>
            <person name="Amann J."/>
            <person name="Andres S."/>
            <person name="Henne A."/>
            <person name="Fricke W.F."/>
            <person name="Martinez-Arias R."/>
            <person name="Bartels D."/>
            <person name="Goesmann A."/>
            <person name="Krause L."/>
            <person name="Puehler A."/>
            <person name="Klenk H.P."/>
            <person name="Richter M."/>
            <person name="Schuler M."/>
            <person name="Gloeckner F.O."/>
            <person name="Meyerdierks A."/>
            <person name="Gottschalk G."/>
            <person name="Amann R."/>
        </authorList>
    </citation>
    <scope>NUCLEOTIDE SEQUENCE [LARGE SCALE GENOMIC DNA]</scope>
    <source>
        <strain evidence="8">ATCC 43914 / DSM 3382 / HRM2</strain>
    </source>
</reference>
<feature type="transmembrane region" description="Helical" evidence="4">
    <location>
        <begin position="33"/>
        <end position="52"/>
    </location>
</feature>
<sequence length="439" mass="47978">MNTILDQKTDQKSEIEKKLGINRSKGAKKGFKVFVIITALFMVALILVAIIWKNAGKSSKIVYETQPARMGDMTVTIEATGTIAPTNQQVDVGSELSGIIKSVAVDYNDQVTTGQVLARLDTEKLNAQVIQSRANLESARARVVQAQATVFEALSKLKRLQMLHELSHQKLPALNDLDVAEAILKRAQADEVSAKAMVSEAQAELDARDTDLSKAEIRSPINGLVLKRGIEPGQTVAASLQAPVLFILAADLHQMELHVDVDEADVGQVKEGQQAIFTVDAFPDRKFPAAITQVRYAAQTVNGVVTYETVLKVDNRDLLLRPGMTATAEIIVEQFKHTLLVPNVALRFEMPVNEIQRPDQNRSVMSMLLPFRRPARQGNRRVRAPLASKNQRSVWILKEGSPVKVPLTIGFSDGEMTAVQSGDIQAGAPLVVDIIGANK</sequence>
<organism evidence="7 8">
    <name type="scientific">Desulforapulum autotrophicum (strain ATCC 43914 / DSM 3382 / VKM B-1955 / HRM2)</name>
    <name type="common">Desulfobacterium autotrophicum</name>
    <dbReference type="NCBI Taxonomy" id="177437"/>
    <lineage>
        <taxon>Bacteria</taxon>
        <taxon>Pseudomonadati</taxon>
        <taxon>Thermodesulfobacteriota</taxon>
        <taxon>Desulfobacteria</taxon>
        <taxon>Desulfobacterales</taxon>
        <taxon>Desulfobacteraceae</taxon>
        <taxon>Desulforapulum</taxon>
    </lineage>
</organism>
<dbReference type="InterPro" id="IPR050465">
    <property type="entry name" value="UPF0194_transport"/>
</dbReference>